<evidence type="ECO:0000313" key="2">
    <source>
        <dbReference type="EMBL" id="QJA52036.1"/>
    </source>
</evidence>
<name>A0A6H1ZVS8_9ZZZZ</name>
<gene>
    <name evidence="2" type="ORF">TM448A02447_0010</name>
</gene>
<protein>
    <submittedName>
        <fullName evidence="2">Uncharacterized protein</fullName>
    </submittedName>
</protein>
<dbReference type="EMBL" id="MT144307">
    <property type="protein sequence ID" value="QJA52036.1"/>
    <property type="molecule type" value="Genomic_DNA"/>
</dbReference>
<keyword evidence="1" id="KW-0812">Transmembrane</keyword>
<dbReference type="AlphaFoldDB" id="A0A6H1ZVS8"/>
<feature type="transmembrane region" description="Helical" evidence="1">
    <location>
        <begin position="7"/>
        <end position="29"/>
    </location>
</feature>
<proteinExistence type="predicted"/>
<reference evidence="2" key="1">
    <citation type="submission" date="2020-03" db="EMBL/GenBank/DDBJ databases">
        <title>The deep terrestrial virosphere.</title>
        <authorList>
            <person name="Holmfeldt K."/>
            <person name="Nilsson E."/>
            <person name="Simone D."/>
            <person name="Lopez-Fernandez M."/>
            <person name="Wu X."/>
            <person name="de Brujin I."/>
            <person name="Lundin D."/>
            <person name="Andersson A."/>
            <person name="Bertilsson S."/>
            <person name="Dopson M."/>
        </authorList>
    </citation>
    <scope>NUCLEOTIDE SEQUENCE</scope>
    <source>
        <strain evidence="2">TM448A02447</strain>
    </source>
</reference>
<organism evidence="2">
    <name type="scientific">viral metagenome</name>
    <dbReference type="NCBI Taxonomy" id="1070528"/>
    <lineage>
        <taxon>unclassified sequences</taxon>
        <taxon>metagenomes</taxon>
        <taxon>organismal metagenomes</taxon>
    </lineage>
</organism>
<evidence type="ECO:0000256" key="1">
    <source>
        <dbReference type="SAM" id="Phobius"/>
    </source>
</evidence>
<sequence length="197" mass="21252">MKDILKLALQILIIGAVLLGLTFGGIALYKQSFKAEGLKGSVVSDPSVLTSSSTLVAAGNEYDGTSEAKPAVLGTSTTAFMADPITKTLQIGNDADEFCQNIYFDSSTTDAVLNWKYYFSDDGTNFYFEEDNPSVSSGAFTHGAATTTHSWTPAVTGAHYKQDCIDVNAKYIKIEYTRTANLSGGKLFSEGWTRTNY</sequence>
<accession>A0A6H1ZVS8</accession>
<keyword evidence="1" id="KW-1133">Transmembrane helix</keyword>
<keyword evidence="1" id="KW-0472">Membrane</keyword>